<keyword evidence="3 12" id="KW-0479">Metal-binding</keyword>
<dbReference type="InterPro" id="IPR002477">
    <property type="entry name" value="Peptidoglycan-bd-like"/>
</dbReference>
<keyword evidence="6" id="KW-0378">Hydrolase</keyword>
<reference evidence="19" key="1">
    <citation type="submission" date="2022-11" db="UniProtKB">
        <authorList>
            <consortium name="WormBaseParasite"/>
        </authorList>
    </citation>
    <scope>IDENTIFICATION</scope>
</reference>
<keyword evidence="2" id="KW-0645">Protease</keyword>
<evidence type="ECO:0000256" key="7">
    <source>
        <dbReference type="ARBA" id="ARBA00022833"/>
    </source>
</evidence>
<dbReference type="GO" id="GO:0031012">
    <property type="term" value="C:extracellular matrix"/>
    <property type="evidence" value="ECO:0007669"/>
    <property type="project" value="InterPro"/>
</dbReference>
<keyword evidence="18" id="KW-1185">Reference proteome</keyword>
<dbReference type="AlphaFoldDB" id="A0A914QM46"/>
<feature type="binding site" evidence="13">
    <location>
        <position position="145"/>
    </location>
    <ligand>
        <name>Ca(2+)</name>
        <dbReference type="ChEBI" id="CHEBI:29108"/>
        <label>1</label>
    </ligand>
</feature>
<comment type="cofactor">
    <cofactor evidence="13">
        <name>Zn(2+)</name>
        <dbReference type="ChEBI" id="CHEBI:29105"/>
    </cofactor>
    <text evidence="13">Binds 2 Zn(2+) ions per subunit.</text>
</comment>
<feature type="binding site" evidence="12">
    <location>
        <position position="244"/>
    </location>
    <ligand>
        <name>Zn(2+)</name>
        <dbReference type="ChEBI" id="CHEBI:29105"/>
        <label>2</label>
        <note>catalytic</note>
    </ligand>
</feature>
<feature type="signal peptide" evidence="16">
    <location>
        <begin position="1"/>
        <end position="19"/>
    </location>
</feature>
<dbReference type="Gene3D" id="2.110.10.10">
    <property type="entry name" value="Hemopexin-like domain"/>
    <property type="match status" value="1"/>
</dbReference>
<feature type="binding site" evidence="13">
    <location>
        <position position="221"/>
    </location>
    <ligand>
        <name>Ca(2+)</name>
        <dbReference type="ChEBI" id="CHEBI:29108"/>
        <label>3</label>
    </ligand>
</feature>
<feature type="binding site" evidence="13">
    <location>
        <position position="216"/>
    </location>
    <ligand>
        <name>Zn(2+)</name>
        <dbReference type="ChEBI" id="CHEBI:29105"/>
        <label>1</label>
    </ligand>
</feature>
<feature type="domain" description="Peptidase metallopeptidase" evidence="17">
    <location>
        <begin position="126"/>
        <end position="295"/>
    </location>
</feature>
<keyword evidence="7 12" id="KW-0862">Zinc</keyword>
<evidence type="ECO:0000256" key="14">
    <source>
        <dbReference type="PIRSR" id="PIRSR621190-5"/>
    </source>
</evidence>
<evidence type="ECO:0000256" key="3">
    <source>
        <dbReference type="ARBA" id="ARBA00022723"/>
    </source>
</evidence>
<dbReference type="GO" id="GO:0005615">
    <property type="term" value="C:extracellular space"/>
    <property type="evidence" value="ECO:0007669"/>
    <property type="project" value="TreeGrafter"/>
</dbReference>
<evidence type="ECO:0000259" key="17">
    <source>
        <dbReference type="SMART" id="SM00235"/>
    </source>
</evidence>
<evidence type="ECO:0000256" key="11">
    <source>
        <dbReference type="PIRSR" id="PIRSR001191-1"/>
    </source>
</evidence>
<evidence type="ECO:0000256" key="1">
    <source>
        <dbReference type="ARBA" id="ARBA00010370"/>
    </source>
</evidence>
<dbReference type="SUPFAM" id="SSF55486">
    <property type="entry name" value="Metalloproteases ('zincins'), catalytic domain"/>
    <property type="match status" value="1"/>
</dbReference>
<evidence type="ECO:0000256" key="4">
    <source>
        <dbReference type="ARBA" id="ARBA00022729"/>
    </source>
</evidence>
<feature type="active site" evidence="11">
    <location>
        <position position="245"/>
    </location>
</feature>
<dbReference type="Pfam" id="PF00413">
    <property type="entry name" value="Peptidase_M10"/>
    <property type="match status" value="1"/>
</dbReference>
<dbReference type="WBParaSite" id="PDA_v2.g30956.t1">
    <property type="protein sequence ID" value="PDA_v2.g30956.t1"/>
    <property type="gene ID" value="PDA_v2.g30956"/>
</dbReference>
<evidence type="ECO:0000256" key="5">
    <source>
        <dbReference type="ARBA" id="ARBA00022737"/>
    </source>
</evidence>
<dbReference type="SUPFAM" id="SSF47090">
    <property type="entry name" value="PGBD-like"/>
    <property type="match status" value="1"/>
</dbReference>
<dbReference type="GO" id="GO:0030574">
    <property type="term" value="P:collagen catabolic process"/>
    <property type="evidence" value="ECO:0007669"/>
    <property type="project" value="TreeGrafter"/>
</dbReference>
<dbReference type="SMART" id="SM00235">
    <property type="entry name" value="ZnMc"/>
    <property type="match status" value="1"/>
</dbReference>
<feature type="binding site" evidence="12">
    <location>
        <position position="254"/>
    </location>
    <ligand>
        <name>Zn(2+)</name>
        <dbReference type="ChEBI" id="CHEBI:29105"/>
        <label>2</label>
        <note>catalytic</note>
    </ligand>
</feature>
<dbReference type="GO" id="GO:0030198">
    <property type="term" value="P:extracellular matrix organization"/>
    <property type="evidence" value="ECO:0007669"/>
    <property type="project" value="TreeGrafter"/>
</dbReference>
<dbReference type="Pfam" id="PF01471">
    <property type="entry name" value="PG_binding_1"/>
    <property type="match status" value="1"/>
</dbReference>
<dbReference type="Gene3D" id="3.40.390.10">
    <property type="entry name" value="Collagenase (Catalytic Domain)"/>
    <property type="match status" value="1"/>
</dbReference>
<feature type="binding site" evidence="13">
    <location>
        <position position="198"/>
    </location>
    <ligand>
        <name>Ca(2+)</name>
        <dbReference type="ChEBI" id="CHEBI:29108"/>
        <label>3</label>
    </ligand>
</feature>
<dbReference type="InterPro" id="IPR024079">
    <property type="entry name" value="MetalloPept_cat_dom_sf"/>
</dbReference>
<dbReference type="InterPro" id="IPR033739">
    <property type="entry name" value="M10A_MMP"/>
</dbReference>
<dbReference type="PRINTS" id="PR00138">
    <property type="entry name" value="MATRIXIN"/>
</dbReference>
<feature type="binding site" evidence="13">
    <location>
        <position position="262"/>
    </location>
    <ligand>
        <name>Zn(2+)</name>
        <dbReference type="ChEBI" id="CHEBI:29105"/>
        <label>2</label>
        <note>catalytic</note>
    </ligand>
</feature>
<keyword evidence="10" id="KW-0325">Glycoprotein</keyword>
<dbReference type="InterPro" id="IPR006026">
    <property type="entry name" value="Peptidase_Metallo"/>
</dbReference>
<dbReference type="InterPro" id="IPR001818">
    <property type="entry name" value="Pept_M10_metallopeptidase"/>
</dbReference>
<dbReference type="PIRSF" id="PIRSF001191">
    <property type="entry name" value="Peptidase_M10A_matrix"/>
    <property type="match status" value="1"/>
</dbReference>
<feature type="binding site" evidence="13">
    <location>
        <position position="206"/>
    </location>
    <ligand>
        <name>Zn(2+)</name>
        <dbReference type="ChEBI" id="CHEBI:29105"/>
        <label>1</label>
    </ligand>
</feature>
<evidence type="ECO:0000256" key="8">
    <source>
        <dbReference type="ARBA" id="ARBA00023049"/>
    </source>
</evidence>
<dbReference type="Proteomes" id="UP000887578">
    <property type="component" value="Unplaced"/>
</dbReference>
<feature type="compositionally biased region" description="Low complexity" evidence="15">
    <location>
        <begin position="342"/>
        <end position="351"/>
    </location>
</feature>
<organism evidence="18 19">
    <name type="scientific">Panagrolaimus davidi</name>
    <dbReference type="NCBI Taxonomy" id="227884"/>
    <lineage>
        <taxon>Eukaryota</taxon>
        <taxon>Metazoa</taxon>
        <taxon>Ecdysozoa</taxon>
        <taxon>Nematoda</taxon>
        <taxon>Chromadorea</taxon>
        <taxon>Rhabditida</taxon>
        <taxon>Tylenchina</taxon>
        <taxon>Panagrolaimomorpha</taxon>
        <taxon>Panagrolaimoidea</taxon>
        <taxon>Panagrolaimidae</taxon>
        <taxon>Panagrolaimus</taxon>
    </lineage>
</organism>
<protein>
    <submittedName>
        <fullName evidence="19">Peptidase metallopeptidase domain-containing protein</fullName>
    </submittedName>
</protein>
<dbReference type="FunFam" id="3.40.390.10:FF:000064">
    <property type="entry name" value="Matrix metalloproteinase-C"/>
    <property type="match status" value="1"/>
</dbReference>
<feature type="binding site" evidence="12">
    <location>
        <position position="248"/>
    </location>
    <ligand>
        <name>Zn(2+)</name>
        <dbReference type="ChEBI" id="CHEBI:29105"/>
        <label>2</label>
        <note>catalytic</note>
    </ligand>
</feature>
<dbReference type="GO" id="GO:0008270">
    <property type="term" value="F:zinc ion binding"/>
    <property type="evidence" value="ECO:0007669"/>
    <property type="project" value="InterPro"/>
</dbReference>
<evidence type="ECO:0000256" key="15">
    <source>
        <dbReference type="SAM" id="MobiDB-lite"/>
    </source>
</evidence>
<accession>A0A914QM46</accession>
<evidence type="ECO:0000256" key="16">
    <source>
        <dbReference type="SAM" id="SignalP"/>
    </source>
</evidence>
<dbReference type="CDD" id="cd04278">
    <property type="entry name" value="ZnMc_MMP"/>
    <property type="match status" value="1"/>
</dbReference>
<feature type="binding site" evidence="13">
    <location>
        <position position="199"/>
    </location>
    <ligand>
        <name>Ca(2+)</name>
        <dbReference type="ChEBI" id="CHEBI:29108"/>
        <label>3</label>
    </ligand>
</feature>
<dbReference type="PANTHER" id="PTHR10201:SF329">
    <property type="entry name" value="MATRIX METALLOPROTEINASE-C"/>
    <property type="match status" value="1"/>
</dbReference>
<feature type="chain" id="PRO_5037389036" evidence="16">
    <location>
        <begin position="20"/>
        <end position="574"/>
    </location>
</feature>
<evidence type="ECO:0000313" key="19">
    <source>
        <dbReference type="WBParaSite" id="PDA_v2.g30956.t1"/>
    </source>
</evidence>
<feature type="region of interest" description="Disordered" evidence="15">
    <location>
        <begin position="297"/>
        <end position="373"/>
    </location>
</feature>
<feature type="binding site" evidence="13">
    <location>
        <position position="191"/>
    </location>
    <ligand>
        <name>Zn(2+)</name>
        <dbReference type="ChEBI" id="CHEBI:29105"/>
        <label>1</label>
    </ligand>
</feature>
<evidence type="ECO:0000256" key="12">
    <source>
        <dbReference type="PIRSR" id="PIRSR001191-2"/>
    </source>
</evidence>
<evidence type="ECO:0000256" key="2">
    <source>
        <dbReference type="ARBA" id="ARBA00022670"/>
    </source>
</evidence>
<keyword evidence="8" id="KW-0482">Metalloprotease</keyword>
<dbReference type="PANTHER" id="PTHR10201">
    <property type="entry name" value="MATRIX METALLOPROTEINASE"/>
    <property type="match status" value="1"/>
</dbReference>
<feature type="compositionally biased region" description="Polar residues" evidence="15">
    <location>
        <begin position="352"/>
        <end position="361"/>
    </location>
</feature>
<comment type="similarity">
    <text evidence="1">Belongs to the peptidase M10A family.</text>
</comment>
<keyword evidence="9" id="KW-0865">Zymogen</keyword>
<feature type="short sequence motif" description="Cysteine switch" evidence="14">
    <location>
        <begin position="110"/>
        <end position="117"/>
    </location>
</feature>
<name>A0A914QM46_9BILA</name>
<feature type="binding site" evidence="13">
    <location>
        <position position="193"/>
    </location>
    <ligand>
        <name>Zn(2+)</name>
        <dbReference type="ChEBI" id="CHEBI:29105"/>
        <label>1</label>
    </ligand>
</feature>
<feature type="binding site" evidence="13">
    <location>
        <position position="221"/>
    </location>
    <ligand>
        <name>Ca(2+)</name>
        <dbReference type="ChEBI" id="CHEBI:29108"/>
        <label>1</label>
    </ligand>
</feature>
<dbReference type="InterPro" id="IPR036365">
    <property type="entry name" value="PGBD-like_sf"/>
</dbReference>
<keyword evidence="5" id="KW-0677">Repeat</keyword>
<comment type="cofactor">
    <cofactor evidence="13">
        <name>Ca(2+)</name>
        <dbReference type="ChEBI" id="CHEBI:29108"/>
    </cofactor>
    <text evidence="13">Can bind about 5 Ca(2+) ions per subunit.</text>
</comment>
<dbReference type="SUPFAM" id="SSF50923">
    <property type="entry name" value="Hemopexin-like domain"/>
    <property type="match status" value="1"/>
</dbReference>
<dbReference type="InterPro" id="IPR036375">
    <property type="entry name" value="Hemopexin-like_dom_sf"/>
</dbReference>
<feature type="compositionally biased region" description="Gly residues" evidence="15">
    <location>
        <begin position="324"/>
        <end position="335"/>
    </location>
</feature>
<evidence type="ECO:0000313" key="18">
    <source>
        <dbReference type="Proteomes" id="UP000887578"/>
    </source>
</evidence>
<feature type="binding site" evidence="13">
    <location>
        <position position="218"/>
    </location>
    <ligand>
        <name>Ca(2+)</name>
        <dbReference type="ChEBI" id="CHEBI:29108"/>
        <label>3</label>
    </ligand>
</feature>
<dbReference type="GO" id="GO:0006508">
    <property type="term" value="P:proteolysis"/>
    <property type="evidence" value="ECO:0007669"/>
    <property type="project" value="UniProtKB-KW"/>
</dbReference>
<dbReference type="GO" id="GO:0004222">
    <property type="term" value="F:metalloendopeptidase activity"/>
    <property type="evidence" value="ECO:0007669"/>
    <property type="project" value="InterPro"/>
</dbReference>
<keyword evidence="13" id="KW-0106">Calcium</keyword>
<evidence type="ECO:0000256" key="6">
    <source>
        <dbReference type="ARBA" id="ARBA00022801"/>
    </source>
</evidence>
<evidence type="ECO:0000256" key="13">
    <source>
        <dbReference type="PIRSR" id="PIRSR621190-2"/>
    </source>
</evidence>
<sequence length="574" mass="63166">MKFLIVFLLLLLLLSTVSGFDFFGLFKSGGSKKPADKDYSPVSDDKAKDYLQKFGYVAPSHVLASSSGLAGDFQDVRSAFKSAIRKFQEFAGLSPTGELDLKTKKKMAQPRCGVTDVAAITSGREAAFKWKKQHLTYSIQSFSSDLPHDDIKKAMRRAFDTWSAVIPLDFTEVSSRDESADIKVQFASSSHGDPWPFDGKGGVLAHATMPTSGLLHFDEDERWTFMNPTKIANGDTDLYAVAIHESGHTLGLDHSRDEESIMAPFYHETIDSSGNYVEPKLKSSDIRNIQDIYGARNGGGGGFRATTERPTTRSSFPRGDEWGSWGGIGSGSGSGGRDRGSSSDWGSWTSWTDFGSSNSGGRTRAPTHGSEWSKWDGDSTIGIGVGGSCPSRLDAICDGPFNSKYIFSGGNVYEFDNGRITKSHSLRLLFPKGPIYVDAALSNDRTSSLLLFQGYSVYSFHFTNNKWILDGSFPKRVPKNIGFRPNGGIFWIDGQQILFSDDGRFATYDEYWNEATKVDQISNYFNDFPKSVKGGFVSRGSEVKLFSSNRVYTYDGTRKIGIGQPQSLTSFFNC</sequence>
<feature type="binding site" evidence="13">
    <location>
        <position position="181"/>
    </location>
    <ligand>
        <name>Ca(2+)</name>
        <dbReference type="ChEBI" id="CHEBI:29108"/>
        <label>2</label>
    </ligand>
</feature>
<proteinExistence type="inferred from homology"/>
<evidence type="ECO:0000256" key="10">
    <source>
        <dbReference type="ARBA" id="ARBA00023180"/>
    </source>
</evidence>
<evidence type="ECO:0000256" key="9">
    <source>
        <dbReference type="ARBA" id="ARBA00023145"/>
    </source>
</evidence>
<keyword evidence="4 16" id="KW-0732">Signal</keyword>
<dbReference type="InterPro" id="IPR021190">
    <property type="entry name" value="Pept_M10A"/>
</dbReference>
<feature type="binding site" description="in inhibited form" evidence="13">
    <location>
        <position position="112"/>
    </location>
    <ligand>
        <name>Zn(2+)</name>
        <dbReference type="ChEBI" id="CHEBI:29105"/>
        <label>2</label>
        <note>catalytic</note>
    </ligand>
</feature>